<dbReference type="Proteomes" id="UP000294813">
    <property type="component" value="Unassembled WGS sequence"/>
</dbReference>
<sequence>MAKYRVTTPNPTYSGVTDGVLFVIGEAIVEDEQKRFILVNDYGYACEPVEEVKQGESKKVKPAAQK</sequence>
<dbReference type="RefSeq" id="WP_131919833.1">
    <property type="nucleotide sequence ID" value="NZ_JAOQNU010000020.1"/>
</dbReference>
<dbReference type="OrthoDB" id="2665494at2"/>
<keyword evidence="2" id="KW-1185">Reference proteome</keyword>
<gene>
    <name evidence="1" type="ORF">EDD73_12126</name>
</gene>
<proteinExistence type="predicted"/>
<evidence type="ECO:0000313" key="1">
    <source>
        <dbReference type="EMBL" id="TCP62528.1"/>
    </source>
</evidence>
<accession>A0A4R2RIJ1</accession>
<dbReference type="AlphaFoldDB" id="A0A4R2RIJ1"/>
<reference evidence="1 2" key="1">
    <citation type="submission" date="2019-03" db="EMBL/GenBank/DDBJ databases">
        <title>Genomic Encyclopedia of Type Strains, Phase IV (KMG-IV): sequencing the most valuable type-strain genomes for metagenomic binning, comparative biology and taxonomic classification.</title>
        <authorList>
            <person name="Goeker M."/>
        </authorList>
    </citation>
    <scope>NUCLEOTIDE SEQUENCE [LARGE SCALE GENOMIC DNA]</scope>
    <source>
        <strain evidence="1 2">DSM 11170</strain>
    </source>
</reference>
<evidence type="ECO:0000313" key="2">
    <source>
        <dbReference type="Proteomes" id="UP000294813"/>
    </source>
</evidence>
<comment type="caution">
    <text evidence="1">The sequence shown here is derived from an EMBL/GenBank/DDBJ whole genome shotgun (WGS) entry which is preliminary data.</text>
</comment>
<name>A0A4R2RIJ1_9FIRM</name>
<organism evidence="1 2">
    <name type="scientific">Heliophilum fasciatum</name>
    <dbReference type="NCBI Taxonomy" id="35700"/>
    <lineage>
        <taxon>Bacteria</taxon>
        <taxon>Bacillati</taxon>
        <taxon>Bacillota</taxon>
        <taxon>Clostridia</taxon>
        <taxon>Eubacteriales</taxon>
        <taxon>Heliobacteriaceae</taxon>
        <taxon>Heliophilum</taxon>
    </lineage>
</organism>
<protein>
    <submittedName>
        <fullName evidence="1">Uncharacterized protein</fullName>
    </submittedName>
</protein>
<dbReference type="EMBL" id="SLXT01000021">
    <property type="protein sequence ID" value="TCP62528.1"/>
    <property type="molecule type" value="Genomic_DNA"/>
</dbReference>